<comment type="caution">
    <text evidence="2">The sequence shown here is derived from an EMBL/GenBank/DDBJ whole genome shotgun (WGS) entry which is preliminary data.</text>
</comment>
<protein>
    <submittedName>
        <fullName evidence="2">Uncharacterized protein</fullName>
    </submittedName>
</protein>
<accession>A0ABQ6IEJ3</accession>
<organism evidence="2 3">
    <name type="scientific">Demequina litorisediminis</name>
    <dbReference type="NCBI Taxonomy" id="1849022"/>
    <lineage>
        <taxon>Bacteria</taxon>
        <taxon>Bacillati</taxon>
        <taxon>Actinomycetota</taxon>
        <taxon>Actinomycetes</taxon>
        <taxon>Micrococcales</taxon>
        <taxon>Demequinaceae</taxon>
        <taxon>Demequina</taxon>
    </lineage>
</organism>
<feature type="transmembrane region" description="Helical" evidence="1">
    <location>
        <begin position="53"/>
        <end position="75"/>
    </location>
</feature>
<dbReference type="EMBL" id="BSUN01000001">
    <property type="protein sequence ID" value="GMA35582.1"/>
    <property type="molecule type" value="Genomic_DNA"/>
</dbReference>
<keyword evidence="3" id="KW-1185">Reference proteome</keyword>
<dbReference type="Proteomes" id="UP001157125">
    <property type="component" value="Unassembled WGS sequence"/>
</dbReference>
<dbReference type="RefSeq" id="WP_284328069.1">
    <property type="nucleotide sequence ID" value="NZ_BSUN01000001.1"/>
</dbReference>
<proteinExistence type="predicted"/>
<keyword evidence="1" id="KW-1133">Transmembrane helix</keyword>
<evidence type="ECO:0000256" key="1">
    <source>
        <dbReference type="SAM" id="Phobius"/>
    </source>
</evidence>
<sequence length="78" mass="7915">MTQFVEWDALANILVFGILVGAGLPTLFAVGVRLLAGHGAADAEGHVSRPRLVGAYVCFGLVVLAILGAVAYIAAGGH</sequence>
<name>A0ABQ6IEJ3_9MICO</name>
<evidence type="ECO:0000313" key="2">
    <source>
        <dbReference type="EMBL" id="GMA35582.1"/>
    </source>
</evidence>
<evidence type="ECO:0000313" key="3">
    <source>
        <dbReference type="Proteomes" id="UP001157125"/>
    </source>
</evidence>
<reference evidence="3" key="1">
    <citation type="journal article" date="2019" name="Int. J. Syst. Evol. Microbiol.">
        <title>The Global Catalogue of Microorganisms (GCM) 10K type strain sequencing project: providing services to taxonomists for standard genome sequencing and annotation.</title>
        <authorList>
            <consortium name="The Broad Institute Genomics Platform"/>
            <consortium name="The Broad Institute Genome Sequencing Center for Infectious Disease"/>
            <person name="Wu L."/>
            <person name="Ma J."/>
        </authorList>
    </citation>
    <scope>NUCLEOTIDE SEQUENCE [LARGE SCALE GENOMIC DNA]</scope>
    <source>
        <strain evidence="3">NBRC 112299</strain>
    </source>
</reference>
<keyword evidence="1" id="KW-0812">Transmembrane</keyword>
<feature type="transmembrane region" description="Helical" evidence="1">
    <location>
        <begin position="12"/>
        <end position="32"/>
    </location>
</feature>
<gene>
    <name evidence="2" type="ORF">GCM10025876_17860</name>
</gene>
<keyword evidence="1" id="KW-0472">Membrane</keyword>